<comment type="caution">
    <text evidence="1">The sequence shown here is derived from an EMBL/GenBank/DDBJ whole genome shotgun (WGS) entry which is preliminary data.</text>
</comment>
<dbReference type="AlphaFoldDB" id="A0A934KXX7"/>
<reference evidence="1 2" key="1">
    <citation type="submission" date="2020-09" db="EMBL/GenBank/DDBJ databases">
        <title>Draft genome of Gelidibacter salicanalis PAMC21136.</title>
        <authorList>
            <person name="Park H."/>
        </authorList>
    </citation>
    <scope>NUCLEOTIDE SEQUENCE [LARGE SCALE GENOMIC DNA]</scope>
    <source>
        <strain evidence="1 2">PAMC21136</strain>
    </source>
</reference>
<proteinExistence type="predicted"/>
<name>A0A934KXX7_9FLAO</name>
<keyword evidence="2" id="KW-1185">Reference proteome</keyword>
<protein>
    <submittedName>
        <fullName evidence="1">Uncharacterized protein</fullName>
    </submittedName>
</protein>
<dbReference type="EMBL" id="JAEHJZ010000064">
    <property type="protein sequence ID" value="MBJ7882963.1"/>
    <property type="molecule type" value="Genomic_DNA"/>
</dbReference>
<dbReference type="RefSeq" id="WP_199603436.1">
    <property type="nucleotide sequence ID" value="NZ_JAEHJZ010000064.1"/>
</dbReference>
<accession>A0A934KXX7</accession>
<gene>
    <name evidence="1" type="ORF">JEM65_20205</name>
</gene>
<evidence type="ECO:0000313" key="2">
    <source>
        <dbReference type="Proteomes" id="UP000662373"/>
    </source>
</evidence>
<organism evidence="1 2">
    <name type="scientific">Gelidibacter salicanalis</name>
    <dbReference type="NCBI Taxonomy" id="291193"/>
    <lineage>
        <taxon>Bacteria</taxon>
        <taxon>Pseudomonadati</taxon>
        <taxon>Bacteroidota</taxon>
        <taxon>Flavobacteriia</taxon>
        <taxon>Flavobacteriales</taxon>
        <taxon>Flavobacteriaceae</taxon>
        <taxon>Gelidibacter</taxon>
    </lineage>
</organism>
<evidence type="ECO:0000313" key="1">
    <source>
        <dbReference type="EMBL" id="MBJ7882963.1"/>
    </source>
</evidence>
<dbReference type="Proteomes" id="UP000662373">
    <property type="component" value="Unassembled WGS sequence"/>
</dbReference>
<sequence>MKKVLKLNFSLIILAFVFLLNCKSEKRAENYISEINLPENISDFTSRMTEKDTVRITANLTMEYWVRIDELILTKKNNELILQTTIKEDTTFERKFQMRKNTLAELNLKNSNNEFEQHFLTNFRRTKIVSNGDNWIYRIINQKDTLKFYTVGLGDKGGRVRKYYEFMDNYYPNEKEFKPIEVIENEEIE</sequence>